<dbReference type="Proteomes" id="UP000095762">
    <property type="component" value="Unassembled WGS sequence"/>
</dbReference>
<dbReference type="EMBL" id="CZBP01000039">
    <property type="protein sequence ID" value="CUQ37976.1"/>
    <property type="molecule type" value="Genomic_DNA"/>
</dbReference>
<proteinExistence type="predicted"/>
<protein>
    <submittedName>
        <fullName evidence="1">Uncharacterized protein</fullName>
    </submittedName>
</protein>
<evidence type="ECO:0000313" key="1">
    <source>
        <dbReference type="EMBL" id="CUQ37976.1"/>
    </source>
</evidence>
<sequence>MAKEYPVIAVIGTEECKKEMEQIQEKLTKQRHIVVPIGMCGKEDLDMRLDKIDLAEELFVVNPAGKIEMNIWTDICYAYLTGKDISSLESMSYREIQEKANDLIYESEMLAQRQLEMVQHNSYMDKDIVSFSYKQHTVYDPWIREDMQDEPFAWSMHENMKTAVNPFEHYGKKNASRFVVRIVEKNQ</sequence>
<dbReference type="AlphaFoldDB" id="A0A174VX41"/>
<reference evidence="1 2" key="1">
    <citation type="submission" date="2015-09" db="EMBL/GenBank/DDBJ databases">
        <authorList>
            <consortium name="Pathogen Informatics"/>
        </authorList>
    </citation>
    <scope>NUCLEOTIDE SEQUENCE [LARGE SCALE GENOMIC DNA]</scope>
    <source>
        <strain evidence="1 2">2789STDY5834957</strain>
    </source>
</reference>
<accession>A0A174VX41</accession>
<dbReference type="RefSeq" id="WP_055060542.1">
    <property type="nucleotide sequence ID" value="NZ_CZBP01000039.1"/>
</dbReference>
<organism evidence="1 2">
    <name type="scientific">Blautia obeum</name>
    <dbReference type="NCBI Taxonomy" id="40520"/>
    <lineage>
        <taxon>Bacteria</taxon>
        <taxon>Bacillati</taxon>
        <taxon>Bacillota</taxon>
        <taxon>Clostridia</taxon>
        <taxon>Lachnospirales</taxon>
        <taxon>Lachnospiraceae</taxon>
        <taxon>Blautia</taxon>
    </lineage>
</organism>
<gene>
    <name evidence="1" type="ORF">ERS852569_03498</name>
</gene>
<name>A0A174VX41_9FIRM</name>
<evidence type="ECO:0000313" key="2">
    <source>
        <dbReference type="Proteomes" id="UP000095762"/>
    </source>
</evidence>